<keyword evidence="2" id="KW-1185">Reference proteome</keyword>
<sequence>MPFPFKQPVPVPQAVCLIRFDQLVQLFRIRNHIRLLIRAHATIQRDIVQLAGLLQPLQGFRKTASLRAFV</sequence>
<name>A0A1I2E7Z3_9BACL</name>
<proteinExistence type="predicted"/>
<dbReference type="Proteomes" id="UP000198855">
    <property type="component" value="Unassembled WGS sequence"/>
</dbReference>
<accession>A0A1I2E7Z3</accession>
<protein>
    <submittedName>
        <fullName evidence="1">Uncharacterized protein</fullName>
    </submittedName>
</protein>
<reference evidence="2" key="1">
    <citation type="submission" date="2016-10" db="EMBL/GenBank/DDBJ databases">
        <authorList>
            <person name="Varghese N."/>
            <person name="Submissions S."/>
        </authorList>
    </citation>
    <scope>NUCLEOTIDE SEQUENCE [LARGE SCALE GENOMIC DNA]</scope>
    <source>
        <strain evidence="2">CGMCC 1.10784</strain>
    </source>
</reference>
<organism evidence="1 2">
    <name type="scientific">Paenibacillus catalpae</name>
    <dbReference type="NCBI Taxonomy" id="1045775"/>
    <lineage>
        <taxon>Bacteria</taxon>
        <taxon>Bacillati</taxon>
        <taxon>Bacillota</taxon>
        <taxon>Bacilli</taxon>
        <taxon>Bacillales</taxon>
        <taxon>Paenibacillaceae</taxon>
        <taxon>Paenibacillus</taxon>
    </lineage>
</organism>
<dbReference type="AlphaFoldDB" id="A0A1I2E7Z3"/>
<dbReference type="EMBL" id="FOMT01000004">
    <property type="protein sequence ID" value="SFE88759.1"/>
    <property type="molecule type" value="Genomic_DNA"/>
</dbReference>
<gene>
    <name evidence="1" type="ORF">SAMN05216378_4461</name>
</gene>
<evidence type="ECO:0000313" key="2">
    <source>
        <dbReference type="Proteomes" id="UP000198855"/>
    </source>
</evidence>
<evidence type="ECO:0000313" key="1">
    <source>
        <dbReference type="EMBL" id="SFE88759.1"/>
    </source>
</evidence>